<evidence type="ECO:0000256" key="10">
    <source>
        <dbReference type="ARBA" id="ARBA00023098"/>
    </source>
</evidence>
<comment type="catalytic activity">
    <reaction evidence="20">
        <text>hexadecanoyl-CoA + H2O = hexadecanoate + CoA + H(+)</text>
        <dbReference type="Rhea" id="RHEA:16645"/>
        <dbReference type="ChEBI" id="CHEBI:7896"/>
        <dbReference type="ChEBI" id="CHEBI:15377"/>
        <dbReference type="ChEBI" id="CHEBI:15378"/>
        <dbReference type="ChEBI" id="CHEBI:57287"/>
        <dbReference type="ChEBI" id="CHEBI:57379"/>
        <dbReference type="EC" id="3.1.2.2"/>
    </reaction>
    <physiologicalReaction direction="left-to-right" evidence="20">
        <dbReference type="Rhea" id="RHEA:16646"/>
    </physiologicalReaction>
</comment>
<comment type="catalytic activity">
    <reaction evidence="23">
        <text>tetradecanoyl-CoA + H2O = tetradecanoate + CoA + H(+)</text>
        <dbReference type="Rhea" id="RHEA:40119"/>
        <dbReference type="ChEBI" id="CHEBI:15377"/>
        <dbReference type="ChEBI" id="CHEBI:15378"/>
        <dbReference type="ChEBI" id="CHEBI:30807"/>
        <dbReference type="ChEBI" id="CHEBI:57287"/>
        <dbReference type="ChEBI" id="CHEBI:57385"/>
    </reaction>
    <physiologicalReaction direction="left-to-right" evidence="23">
        <dbReference type="Rhea" id="RHEA:40120"/>
    </physiologicalReaction>
</comment>
<dbReference type="AlphaFoldDB" id="A0A1I0TJA4"/>
<keyword evidence="7" id="KW-0378">Hydrolase</keyword>
<keyword evidence="8" id="KW-0276">Fatty acid metabolism</keyword>
<keyword evidence="4" id="KW-1003">Cell membrane</keyword>
<evidence type="ECO:0000256" key="12">
    <source>
        <dbReference type="ARBA" id="ARBA00023273"/>
    </source>
</evidence>
<dbReference type="CDD" id="cd03443">
    <property type="entry name" value="PaaI_thioesterase"/>
    <property type="match status" value="1"/>
</dbReference>
<protein>
    <recommendedName>
        <fullName evidence="17">Acyl-coenzyme A thioesterase THEM4</fullName>
        <ecNumber evidence="16">3.1.2.2</ecNumber>
    </recommendedName>
    <alternativeName>
        <fullName evidence="18">Thioesterase superfamily member 4</fullName>
    </alternativeName>
</protein>
<dbReference type="InterPro" id="IPR006683">
    <property type="entry name" value="Thioestr_dom"/>
</dbReference>
<evidence type="ECO:0000256" key="5">
    <source>
        <dbReference type="ARBA" id="ARBA00022490"/>
    </source>
</evidence>
<evidence type="ECO:0000256" key="20">
    <source>
        <dbReference type="ARBA" id="ARBA00047734"/>
    </source>
</evidence>
<evidence type="ECO:0000313" key="25">
    <source>
        <dbReference type="EMBL" id="SFA51844.1"/>
    </source>
</evidence>
<proteinExistence type="inferred from homology"/>
<dbReference type="EMBL" id="FOJN01000007">
    <property type="protein sequence ID" value="SFA51844.1"/>
    <property type="molecule type" value="Genomic_DNA"/>
</dbReference>
<dbReference type="InterPro" id="IPR029069">
    <property type="entry name" value="HotDog_dom_sf"/>
</dbReference>
<dbReference type="Gene3D" id="3.10.129.10">
    <property type="entry name" value="Hotdog Thioesterase"/>
    <property type="match status" value="1"/>
</dbReference>
<keyword evidence="5" id="KW-0963">Cytoplasm</keyword>
<reference evidence="25 26" key="1">
    <citation type="submission" date="2016-10" db="EMBL/GenBank/DDBJ databases">
        <authorList>
            <person name="de Groot N.N."/>
        </authorList>
    </citation>
    <scope>NUCLEOTIDE SEQUENCE [LARGE SCALE GENOMIC DNA]</scope>
    <source>
        <strain evidence="25 26">DSM 44908</strain>
    </source>
</reference>
<evidence type="ECO:0000256" key="16">
    <source>
        <dbReference type="ARBA" id="ARBA00038848"/>
    </source>
</evidence>
<evidence type="ECO:0000256" key="23">
    <source>
        <dbReference type="ARBA" id="ARBA00048180"/>
    </source>
</evidence>
<comment type="catalytic activity">
    <reaction evidence="14">
        <text>(9Z)-octadecenoyl-CoA + H2O = (9Z)-octadecenoate + CoA + H(+)</text>
        <dbReference type="Rhea" id="RHEA:40139"/>
        <dbReference type="ChEBI" id="CHEBI:15377"/>
        <dbReference type="ChEBI" id="CHEBI:15378"/>
        <dbReference type="ChEBI" id="CHEBI:30823"/>
        <dbReference type="ChEBI" id="CHEBI:57287"/>
        <dbReference type="ChEBI" id="CHEBI:57387"/>
    </reaction>
    <physiologicalReaction direction="left-to-right" evidence="14">
        <dbReference type="Rhea" id="RHEA:40140"/>
    </physiologicalReaction>
</comment>
<evidence type="ECO:0000256" key="1">
    <source>
        <dbReference type="ARBA" id="ARBA00004170"/>
    </source>
</evidence>
<evidence type="ECO:0000259" key="24">
    <source>
        <dbReference type="Pfam" id="PF03061"/>
    </source>
</evidence>
<evidence type="ECO:0000256" key="2">
    <source>
        <dbReference type="ARBA" id="ARBA00004496"/>
    </source>
</evidence>
<comment type="similarity">
    <text evidence="15">Belongs to the THEM4/THEM5 thioesterase family.</text>
</comment>
<dbReference type="PANTHER" id="PTHR12418:SF19">
    <property type="entry name" value="ACYL-COENZYME A THIOESTERASE THEM4"/>
    <property type="match status" value="1"/>
</dbReference>
<dbReference type="PANTHER" id="PTHR12418">
    <property type="entry name" value="ACYL-COENZYME A THIOESTERASE THEM4"/>
    <property type="match status" value="1"/>
</dbReference>
<evidence type="ECO:0000256" key="14">
    <source>
        <dbReference type="ARBA" id="ARBA00037002"/>
    </source>
</evidence>
<keyword evidence="9" id="KW-0809">Transit peptide</keyword>
<evidence type="ECO:0000256" key="17">
    <source>
        <dbReference type="ARBA" id="ARBA00040123"/>
    </source>
</evidence>
<dbReference type="GeneID" id="85485973"/>
<organism evidence="25 26">
    <name type="scientific">Rhodococcoides kroppenstedtii</name>
    <dbReference type="NCBI Taxonomy" id="293050"/>
    <lineage>
        <taxon>Bacteria</taxon>
        <taxon>Bacillati</taxon>
        <taxon>Actinomycetota</taxon>
        <taxon>Actinomycetes</taxon>
        <taxon>Mycobacteriales</taxon>
        <taxon>Nocardiaceae</taxon>
        <taxon>Rhodococcoides</taxon>
    </lineage>
</organism>
<sequence length="202" mass="21681">MSDTPHGGFPRFTPAHPPADFGRLVEALRTIQDLAVSTDLPEEQLAAAADQAEKLAAAMAPYVVPEGASPAGRSLELPGRGSLLLLPWTIEKYGPDGVQSTGVFRRYHLGGNAAAHGGTLPLLFDDLFGLIQHGYGRPRSRTAFLHIDYRAVTPLDQQLRVSGHVTKVEGRKTFIEAVLTDLDGKVLAECHSLMVSLLPGQP</sequence>
<dbReference type="EC" id="3.1.2.2" evidence="16"/>
<evidence type="ECO:0000256" key="18">
    <source>
        <dbReference type="ARBA" id="ARBA00043210"/>
    </source>
</evidence>
<evidence type="ECO:0000313" key="26">
    <source>
        <dbReference type="Proteomes" id="UP000182054"/>
    </source>
</evidence>
<dbReference type="GO" id="GO:0006631">
    <property type="term" value="P:fatty acid metabolic process"/>
    <property type="evidence" value="ECO:0007669"/>
    <property type="project" value="UniProtKB-KW"/>
</dbReference>
<evidence type="ECO:0000256" key="19">
    <source>
        <dbReference type="ARBA" id="ARBA00047588"/>
    </source>
</evidence>
<keyword evidence="12" id="KW-0966">Cell projection</keyword>
<evidence type="ECO:0000256" key="8">
    <source>
        <dbReference type="ARBA" id="ARBA00022832"/>
    </source>
</evidence>
<evidence type="ECO:0000256" key="7">
    <source>
        <dbReference type="ARBA" id="ARBA00022801"/>
    </source>
</evidence>
<evidence type="ECO:0000256" key="4">
    <source>
        <dbReference type="ARBA" id="ARBA00022475"/>
    </source>
</evidence>
<keyword evidence="11" id="KW-0472">Membrane</keyword>
<dbReference type="Pfam" id="PF03061">
    <property type="entry name" value="4HBT"/>
    <property type="match status" value="1"/>
</dbReference>
<name>A0A1I0TJA4_9NOCA</name>
<evidence type="ECO:0000256" key="22">
    <source>
        <dbReference type="ARBA" id="ARBA00048074"/>
    </source>
</evidence>
<comment type="catalytic activity">
    <reaction evidence="22">
        <text>dodecanoyl-CoA + H2O = dodecanoate + CoA + H(+)</text>
        <dbReference type="Rhea" id="RHEA:30135"/>
        <dbReference type="ChEBI" id="CHEBI:15377"/>
        <dbReference type="ChEBI" id="CHEBI:15378"/>
        <dbReference type="ChEBI" id="CHEBI:18262"/>
        <dbReference type="ChEBI" id="CHEBI:57287"/>
        <dbReference type="ChEBI" id="CHEBI:57375"/>
    </reaction>
    <physiologicalReaction direction="left-to-right" evidence="22">
        <dbReference type="Rhea" id="RHEA:30136"/>
    </physiologicalReaction>
</comment>
<dbReference type="SUPFAM" id="SSF54637">
    <property type="entry name" value="Thioesterase/thiol ester dehydrase-isomerase"/>
    <property type="match status" value="1"/>
</dbReference>
<evidence type="ECO:0000256" key="6">
    <source>
        <dbReference type="ARBA" id="ARBA00022703"/>
    </source>
</evidence>
<evidence type="ECO:0000256" key="9">
    <source>
        <dbReference type="ARBA" id="ARBA00022946"/>
    </source>
</evidence>
<dbReference type="InterPro" id="IPR052365">
    <property type="entry name" value="THEM4/THEM5_acyl-CoA_thioest"/>
</dbReference>
<dbReference type="OrthoDB" id="3474675at2"/>
<dbReference type="RefSeq" id="WP_068360722.1">
    <property type="nucleotide sequence ID" value="NZ_FOJN01000007.1"/>
</dbReference>
<dbReference type="GO" id="GO:0005737">
    <property type="term" value="C:cytoplasm"/>
    <property type="evidence" value="ECO:0007669"/>
    <property type="project" value="UniProtKB-SubCell"/>
</dbReference>
<gene>
    <name evidence="25" type="ORF">SAMN05444374_10742</name>
</gene>
<dbReference type="Proteomes" id="UP000182054">
    <property type="component" value="Unassembled WGS sequence"/>
</dbReference>
<evidence type="ECO:0000256" key="3">
    <source>
        <dbReference type="ARBA" id="ARBA00004632"/>
    </source>
</evidence>
<keyword evidence="10" id="KW-0443">Lipid metabolism</keyword>
<comment type="subcellular location">
    <subcellularLocation>
        <location evidence="3">Cell projection</location>
        <location evidence="3">Ruffle membrane</location>
    </subcellularLocation>
    <subcellularLocation>
        <location evidence="2">Cytoplasm</location>
    </subcellularLocation>
    <subcellularLocation>
        <location evidence="1">Membrane</location>
        <topology evidence="1">Peripheral membrane protein</topology>
    </subcellularLocation>
</comment>
<evidence type="ECO:0000256" key="15">
    <source>
        <dbReference type="ARBA" id="ARBA00038456"/>
    </source>
</evidence>
<dbReference type="GO" id="GO:0016020">
    <property type="term" value="C:membrane"/>
    <property type="evidence" value="ECO:0007669"/>
    <property type="project" value="UniProtKB-SubCell"/>
</dbReference>
<comment type="catalytic activity">
    <reaction evidence="13">
        <text>(5Z,8Z,11Z,14Z)-eicosatetraenoyl-CoA + H2O = (5Z,8Z,11Z,14Z)-eicosatetraenoate + CoA + H(+)</text>
        <dbReference type="Rhea" id="RHEA:40151"/>
        <dbReference type="ChEBI" id="CHEBI:15377"/>
        <dbReference type="ChEBI" id="CHEBI:15378"/>
        <dbReference type="ChEBI" id="CHEBI:32395"/>
        <dbReference type="ChEBI" id="CHEBI:57287"/>
        <dbReference type="ChEBI" id="CHEBI:57368"/>
    </reaction>
    <physiologicalReaction direction="left-to-right" evidence="13">
        <dbReference type="Rhea" id="RHEA:40152"/>
    </physiologicalReaction>
</comment>
<comment type="catalytic activity">
    <reaction evidence="21">
        <text>decanoyl-CoA + H2O = decanoate + CoA + H(+)</text>
        <dbReference type="Rhea" id="RHEA:40059"/>
        <dbReference type="ChEBI" id="CHEBI:15377"/>
        <dbReference type="ChEBI" id="CHEBI:15378"/>
        <dbReference type="ChEBI" id="CHEBI:27689"/>
        <dbReference type="ChEBI" id="CHEBI:57287"/>
        <dbReference type="ChEBI" id="CHEBI:61430"/>
    </reaction>
    <physiologicalReaction direction="left-to-right" evidence="21">
        <dbReference type="Rhea" id="RHEA:40060"/>
    </physiologicalReaction>
</comment>
<evidence type="ECO:0000256" key="11">
    <source>
        <dbReference type="ARBA" id="ARBA00023136"/>
    </source>
</evidence>
<accession>A0A1I0TJA4</accession>
<dbReference type="GO" id="GO:0016787">
    <property type="term" value="F:hydrolase activity"/>
    <property type="evidence" value="ECO:0007669"/>
    <property type="project" value="UniProtKB-KW"/>
</dbReference>
<evidence type="ECO:0000256" key="13">
    <source>
        <dbReference type="ARBA" id="ARBA00035852"/>
    </source>
</evidence>
<feature type="domain" description="Thioesterase" evidence="24">
    <location>
        <begin position="115"/>
        <end position="187"/>
    </location>
</feature>
<comment type="catalytic activity">
    <reaction evidence="19">
        <text>octanoyl-CoA + H2O = octanoate + CoA + H(+)</text>
        <dbReference type="Rhea" id="RHEA:30143"/>
        <dbReference type="ChEBI" id="CHEBI:15377"/>
        <dbReference type="ChEBI" id="CHEBI:15378"/>
        <dbReference type="ChEBI" id="CHEBI:25646"/>
        <dbReference type="ChEBI" id="CHEBI:57287"/>
        <dbReference type="ChEBI" id="CHEBI:57386"/>
    </reaction>
    <physiologicalReaction direction="left-to-right" evidence="19">
        <dbReference type="Rhea" id="RHEA:30144"/>
    </physiologicalReaction>
</comment>
<keyword evidence="6" id="KW-0053">Apoptosis</keyword>
<evidence type="ECO:0000256" key="21">
    <source>
        <dbReference type="ARBA" id="ARBA00047969"/>
    </source>
</evidence>